<protein>
    <submittedName>
        <fullName evidence="2">Uncharacterized protein</fullName>
    </submittedName>
</protein>
<keyword evidence="1" id="KW-0472">Membrane</keyword>
<evidence type="ECO:0000313" key="3">
    <source>
        <dbReference type="Proteomes" id="UP000297245"/>
    </source>
</evidence>
<proteinExistence type="predicted"/>
<sequence>MFCGCFVELPLTYLPHPFGLGSWFRSIVSLFQTGLVLTLTPVYGSSYRYRFELVLSLHSFGLIPLLYLAVFELIVLGQFHWHHFELALVLSFCPRRPLGLVSRFQLSSQACLVTPGQSDHFGLTLLFRSHYFGIISLSFWLDLSLRAQLIVFGLVLSLRLHTYHLGLGSSF</sequence>
<organism evidence="2 3">
    <name type="scientific">Dendrothele bispora (strain CBS 962.96)</name>
    <dbReference type="NCBI Taxonomy" id="1314807"/>
    <lineage>
        <taxon>Eukaryota</taxon>
        <taxon>Fungi</taxon>
        <taxon>Dikarya</taxon>
        <taxon>Basidiomycota</taxon>
        <taxon>Agaricomycotina</taxon>
        <taxon>Agaricomycetes</taxon>
        <taxon>Agaricomycetidae</taxon>
        <taxon>Agaricales</taxon>
        <taxon>Agaricales incertae sedis</taxon>
        <taxon>Dendrothele</taxon>
    </lineage>
</organism>
<evidence type="ECO:0000256" key="1">
    <source>
        <dbReference type="SAM" id="Phobius"/>
    </source>
</evidence>
<accession>A0A4S8LCN2</accession>
<dbReference type="AlphaFoldDB" id="A0A4S8LCN2"/>
<dbReference type="Proteomes" id="UP000297245">
    <property type="component" value="Unassembled WGS sequence"/>
</dbReference>
<feature type="transmembrane region" description="Helical" evidence="1">
    <location>
        <begin position="131"/>
        <end position="156"/>
    </location>
</feature>
<reference evidence="2 3" key="1">
    <citation type="journal article" date="2019" name="Nat. Ecol. Evol.">
        <title>Megaphylogeny resolves global patterns of mushroom evolution.</title>
        <authorList>
            <person name="Varga T."/>
            <person name="Krizsan K."/>
            <person name="Foldi C."/>
            <person name="Dima B."/>
            <person name="Sanchez-Garcia M."/>
            <person name="Sanchez-Ramirez S."/>
            <person name="Szollosi G.J."/>
            <person name="Szarkandi J.G."/>
            <person name="Papp V."/>
            <person name="Albert L."/>
            <person name="Andreopoulos W."/>
            <person name="Angelini C."/>
            <person name="Antonin V."/>
            <person name="Barry K.W."/>
            <person name="Bougher N.L."/>
            <person name="Buchanan P."/>
            <person name="Buyck B."/>
            <person name="Bense V."/>
            <person name="Catcheside P."/>
            <person name="Chovatia M."/>
            <person name="Cooper J."/>
            <person name="Damon W."/>
            <person name="Desjardin D."/>
            <person name="Finy P."/>
            <person name="Geml J."/>
            <person name="Haridas S."/>
            <person name="Hughes K."/>
            <person name="Justo A."/>
            <person name="Karasinski D."/>
            <person name="Kautmanova I."/>
            <person name="Kiss B."/>
            <person name="Kocsube S."/>
            <person name="Kotiranta H."/>
            <person name="LaButti K.M."/>
            <person name="Lechner B.E."/>
            <person name="Liimatainen K."/>
            <person name="Lipzen A."/>
            <person name="Lukacs Z."/>
            <person name="Mihaltcheva S."/>
            <person name="Morgado L.N."/>
            <person name="Niskanen T."/>
            <person name="Noordeloos M.E."/>
            <person name="Ohm R.A."/>
            <person name="Ortiz-Santana B."/>
            <person name="Ovrebo C."/>
            <person name="Racz N."/>
            <person name="Riley R."/>
            <person name="Savchenko A."/>
            <person name="Shiryaev A."/>
            <person name="Soop K."/>
            <person name="Spirin V."/>
            <person name="Szebenyi C."/>
            <person name="Tomsovsky M."/>
            <person name="Tulloss R.E."/>
            <person name="Uehling J."/>
            <person name="Grigoriev I.V."/>
            <person name="Vagvolgyi C."/>
            <person name="Papp T."/>
            <person name="Martin F.M."/>
            <person name="Miettinen O."/>
            <person name="Hibbett D.S."/>
            <person name="Nagy L.G."/>
        </authorList>
    </citation>
    <scope>NUCLEOTIDE SEQUENCE [LARGE SCALE GENOMIC DNA]</scope>
    <source>
        <strain evidence="2 3">CBS 962.96</strain>
    </source>
</reference>
<gene>
    <name evidence="2" type="ORF">K435DRAFT_364441</name>
</gene>
<keyword evidence="1" id="KW-1133">Transmembrane helix</keyword>
<name>A0A4S8LCN2_DENBC</name>
<keyword evidence="3" id="KW-1185">Reference proteome</keyword>
<keyword evidence="1" id="KW-0812">Transmembrane</keyword>
<dbReference type="EMBL" id="ML179496">
    <property type="protein sequence ID" value="THU86461.1"/>
    <property type="molecule type" value="Genomic_DNA"/>
</dbReference>
<feature type="transmembrane region" description="Helical" evidence="1">
    <location>
        <begin position="23"/>
        <end position="43"/>
    </location>
</feature>
<feature type="transmembrane region" description="Helical" evidence="1">
    <location>
        <begin position="55"/>
        <end position="81"/>
    </location>
</feature>
<evidence type="ECO:0000313" key="2">
    <source>
        <dbReference type="EMBL" id="THU86461.1"/>
    </source>
</evidence>